<comment type="caution">
    <text evidence="1">The sequence shown here is derived from an EMBL/GenBank/DDBJ whole genome shotgun (WGS) entry which is preliminary data.</text>
</comment>
<reference evidence="1 2" key="1">
    <citation type="submission" date="2024-01" db="EMBL/GenBank/DDBJ databases">
        <title>The complete chloroplast genome sequence of Lithospermum erythrorhizon: insights into the phylogenetic relationship among Boraginaceae species and the maternal lineages of purple gromwells.</title>
        <authorList>
            <person name="Okada T."/>
            <person name="Watanabe K."/>
        </authorList>
    </citation>
    <scope>NUCLEOTIDE SEQUENCE [LARGE SCALE GENOMIC DNA]</scope>
</reference>
<dbReference type="EMBL" id="BAABME010020585">
    <property type="protein sequence ID" value="GAA0160842.1"/>
    <property type="molecule type" value="Genomic_DNA"/>
</dbReference>
<gene>
    <name evidence="1" type="ORF">LIER_39116</name>
</gene>
<keyword evidence="2" id="KW-1185">Reference proteome</keyword>
<evidence type="ECO:0000313" key="1">
    <source>
        <dbReference type="EMBL" id="GAA0160842.1"/>
    </source>
</evidence>
<proteinExistence type="predicted"/>
<sequence length="340" mass="39537">MNNLLEVEDDGRKGGIALLWPRNLEVSVKSYFSHNIEAVIEESTASPWRLVGFYGHHEVSKRRLSWELLRHIDGLSQLLTLVIGDFNEVLLSCEHVSQRHPRPHCQMYKFNQVVQDCGMVDLGYNRYPLTWCNKFISPHSTRANLDKALASKDWRSQFSEVTLYHISTYHSDHLSIWLKLGNQSRGIPIPKSRFRFEANWCLYEDSKAVRAKAEWHLKGYYNTNYFHALTVIRGKQNKILALQDEQGVWYHFMQEIHNLVVDFYKKLFGMQTRGLTPLIGHLITPSMERTCLDMLFTEEDVKFSVFSMNGTKAPGPDGMSALFYQHYWETVGPDLCKMVL</sequence>
<dbReference type="PANTHER" id="PTHR33710">
    <property type="entry name" value="BNAC02G09200D PROTEIN"/>
    <property type="match status" value="1"/>
</dbReference>
<dbReference type="Gene3D" id="3.60.10.10">
    <property type="entry name" value="Endonuclease/exonuclease/phosphatase"/>
    <property type="match status" value="1"/>
</dbReference>
<dbReference type="InterPro" id="IPR036691">
    <property type="entry name" value="Endo/exonu/phosph_ase_sf"/>
</dbReference>
<dbReference type="PANTHER" id="PTHR33710:SF71">
    <property type="entry name" value="ENDONUCLEASE_EXONUCLEASE_PHOSPHATASE DOMAIN-CONTAINING PROTEIN"/>
    <property type="match status" value="1"/>
</dbReference>
<name>A0AAV3QF90_LITER</name>
<accession>A0AAV3QF90</accession>
<evidence type="ECO:0008006" key="3">
    <source>
        <dbReference type="Google" id="ProtNLM"/>
    </source>
</evidence>
<protein>
    <recommendedName>
        <fullName evidence="3">Reverse transcriptase</fullName>
    </recommendedName>
</protein>
<evidence type="ECO:0000313" key="2">
    <source>
        <dbReference type="Proteomes" id="UP001454036"/>
    </source>
</evidence>
<dbReference type="AlphaFoldDB" id="A0AAV3QF90"/>
<organism evidence="1 2">
    <name type="scientific">Lithospermum erythrorhizon</name>
    <name type="common">Purple gromwell</name>
    <name type="synonym">Lithospermum officinale var. erythrorhizon</name>
    <dbReference type="NCBI Taxonomy" id="34254"/>
    <lineage>
        <taxon>Eukaryota</taxon>
        <taxon>Viridiplantae</taxon>
        <taxon>Streptophyta</taxon>
        <taxon>Embryophyta</taxon>
        <taxon>Tracheophyta</taxon>
        <taxon>Spermatophyta</taxon>
        <taxon>Magnoliopsida</taxon>
        <taxon>eudicotyledons</taxon>
        <taxon>Gunneridae</taxon>
        <taxon>Pentapetalae</taxon>
        <taxon>asterids</taxon>
        <taxon>lamiids</taxon>
        <taxon>Boraginales</taxon>
        <taxon>Boraginaceae</taxon>
        <taxon>Boraginoideae</taxon>
        <taxon>Lithospermeae</taxon>
        <taxon>Lithospermum</taxon>
    </lineage>
</organism>
<dbReference type="SUPFAM" id="SSF56219">
    <property type="entry name" value="DNase I-like"/>
    <property type="match status" value="1"/>
</dbReference>
<dbReference type="Proteomes" id="UP001454036">
    <property type="component" value="Unassembled WGS sequence"/>
</dbReference>